<dbReference type="InterPro" id="IPR007412">
    <property type="entry name" value="FlgM"/>
</dbReference>
<evidence type="ECO:0000313" key="8">
    <source>
        <dbReference type="EMBL" id="AOT70031.1"/>
    </source>
</evidence>
<evidence type="ECO:0000256" key="3">
    <source>
        <dbReference type="ARBA" id="ARBA00022491"/>
    </source>
</evidence>
<reference evidence="8 9" key="1">
    <citation type="submission" date="2016-09" db="EMBL/GenBank/DDBJ databases">
        <title>Genomic analysis reveals versatility of anaerobic energy metabolism of Geosporobacter ferrireducens IRF9 of phylum Firmicutes.</title>
        <authorList>
            <person name="Kim S.-J."/>
        </authorList>
    </citation>
    <scope>NUCLEOTIDE SEQUENCE [LARGE SCALE GENOMIC DNA]</scope>
    <source>
        <strain evidence="8 9">IRF9</strain>
    </source>
</reference>
<keyword evidence="6" id="KW-0804">Transcription</keyword>
<dbReference type="InterPro" id="IPR035890">
    <property type="entry name" value="Anti-sigma-28_factor_FlgM_sf"/>
</dbReference>
<dbReference type="EMBL" id="CP017269">
    <property type="protein sequence ID" value="AOT70031.1"/>
    <property type="molecule type" value="Genomic_DNA"/>
</dbReference>
<evidence type="ECO:0000313" key="9">
    <source>
        <dbReference type="Proteomes" id="UP000095743"/>
    </source>
</evidence>
<protein>
    <recommendedName>
        <fullName evidence="2">Negative regulator of flagellin synthesis</fullName>
    </recommendedName>
</protein>
<evidence type="ECO:0000256" key="5">
    <source>
        <dbReference type="ARBA" id="ARBA00023015"/>
    </source>
</evidence>
<dbReference type="InterPro" id="IPR031316">
    <property type="entry name" value="FlgM_C"/>
</dbReference>
<dbReference type="GO" id="GO:0044781">
    <property type="term" value="P:bacterial-type flagellum organization"/>
    <property type="evidence" value="ECO:0007669"/>
    <property type="project" value="UniProtKB-KW"/>
</dbReference>
<keyword evidence="8" id="KW-0969">Cilium</keyword>
<comment type="similarity">
    <text evidence="1">Belongs to the FlgM family.</text>
</comment>
<keyword evidence="3" id="KW-0678">Repressor</keyword>
<organism evidence="8 9">
    <name type="scientific">Geosporobacter ferrireducens</name>
    <dbReference type="NCBI Taxonomy" id="1424294"/>
    <lineage>
        <taxon>Bacteria</taxon>
        <taxon>Bacillati</taxon>
        <taxon>Bacillota</taxon>
        <taxon>Clostridia</taxon>
        <taxon>Peptostreptococcales</taxon>
        <taxon>Thermotaleaceae</taxon>
        <taxon>Geosporobacter</taxon>
    </lineage>
</organism>
<dbReference type="NCBIfam" id="TIGR03824">
    <property type="entry name" value="FlgM_jcvi"/>
    <property type="match status" value="1"/>
</dbReference>
<sequence length="91" mass="10455">MKITNNPNIQKVLNVYRKNTESVCRSGKTAQEKDKVEISEQARAFQVAYNAYKKLPEVRTDKVEEITKKIQSGNYNPSAEEIAESMFDKKI</sequence>
<gene>
    <name evidence="8" type="ORF">Gferi_10790</name>
</gene>
<keyword evidence="8" id="KW-0966">Cell projection</keyword>
<keyword evidence="4" id="KW-1005">Bacterial flagellum biogenesis</keyword>
<accession>A0A1D8GGI7</accession>
<keyword evidence="5" id="KW-0805">Transcription regulation</keyword>
<feature type="domain" description="Anti-sigma-28 factor FlgM C-terminal" evidence="7">
    <location>
        <begin position="34"/>
        <end position="87"/>
    </location>
</feature>
<dbReference type="Pfam" id="PF04316">
    <property type="entry name" value="FlgM"/>
    <property type="match status" value="1"/>
</dbReference>
<dbReference type="STRING" id="1424294.Gferi_10790"/>
<evidence type="ECO:0000256" key="2">
    <source>
        <dbReference type="ARBA" id="ARBA00017823"/>
    </source>
</evidence>
<name>A0A1D8GGI7_9FIRM</name>
<dbReference type="Proteomes" id="UP000095743">
    <property type="component" value="Chromosome"/>
</dbReference>
<dbReference type="GO" id="GO:0045892">
    <property type="term" value="P:negative regulation of DNA-templated transcription"/>
    <property type="evidence" value="ECO:0007669"/>
    <property type="project" value="InterPro"/>
</dbReference>
<dbReference type="KEGG" id="gfe:Gferi_10790"/>
<dbReference type="SUPFAM" id="SSF101498">
    <property type="entry name" value="Anti-sigma factor FlgM"/>
    <property type="match status" value="1"/>
</dbReference>
<evidence type="ECO:0000256" key="6">
    <source>
        <dbReference type="ARBA" id="ARBA00023163"/>
    </source>
</evidence>
<evidence type="ECO:0000256" key="1">
    <source>
        <dbReference type="ARBA" id="ARBA00005322"/>
    </source>
</evidence>
<keyword evidence="8" id="KW-0282">Flagellum</keyword>
<dbReference type="RefSeq" id="WP_069976318.1">
    <property type="nucleotide sequence ID" value="NZ_CP017269.1"/>
</dbReference>
<keyword evidence="9" id="KW-1185">Reference proteome</keyword>
<proteinExistence type="inferred from homology"/>
<evidence type="ECO:0000256" key="4">
    <source>
        <dbReference type="ARBA" id="ARBA00022795"/>
    </source>
</evidence>
<evidence type="ECO:0000259" key="7">
    <source>
        <dbReference type="Pfam" id="PF04316"/>
    </source>
</evidence>
<dbReference type="AlphaFoldDB" id="A0A1D8GGI7"/>